<keyword evidence="3" id="KW-1185">Reference proteome</keyword>
<accession>A0ABV4J7G4</accession>
<evidence type="ECO:0000313" key="3">
    <source>
        <dbReference type="Proteomes" id="UP001567537"/>
    </source>
</evidence>
<keyword evidence="1" id="KW-0472">Membrane</keyword>
<protein>
    <submittedName>
        <fullName evidence="2">L-lactate permease</fullName>
    </submittedName>
</protein>
<evidence type="ECO:0000313" key="2">
    <source>
        <dbReference type="EMBL" id="MEZ3181556.1"/>
    </source>
</evidence>
<comment type="caution">
    <text evidence="2">The sequence shown here is derived from an EMBL/GenBank/DDBJ whole genome shotgun (WGS) entry which is preliminary data.</text>
</comment>
<sequence length="76" mass="7631">MVSPQNLTAACAAVGPAGREGAPPRKVLPWGLGLLLVMCLVTVGQSTAALGWVLPRASAPSEGPFGGPDRSVTTYG</sequence>
<dbReference type="EMBL" id="JAHWZY010000027">
    <property type="protein sequence ID" value="MEZ3181556.1"/>
    <property type="molecule type" value="Genomic_DNA"/>
</dbReference>
<gene>
    <name evidence="2" type="ORF">KYY02_23570</name>
</gene>
<dbReference type="Proteomes" id="UP001567537">
    <property type="component" value="Unassembled WGS sequence"/>
</dbReference>
<organism evidence="2 3">
    <name type="scientific">Streptomyces pimonensis</name>
    <dbReference type="NCBI Taxonomy" id="2860288"/>
    <lineage>
        <taxon>Bacteria</taxon>
        <taxon>Bacillati</taxon>
        <taxon>Actinomycetota</taxon>
        <taxon>Actinomycetes</taxon>
        <taxon>Kitasatosporales</taxon>
        <taxon>Streptomycetaceae</taxon>
        <taxon>Streptomyces</taxon>
    </lineage>
</organism>
<keyword evidence="1" id="KW-0812">Transmembrane</keyword>
<proteinExistence type="predicted"/>
<keyword evidence="1" id="KW-1133">Transmembrane helix</keyword>
<evidence type="ECO:0000256" key="1">
    <source>
        <dbReference type="SAM" id="Phobius"/>
    </source>
</evidence>
<feature type="transmembrane region" description="Helical" evidence="1">
    <location>
        <begin position="31"/>
        <end position="54"/>
    </location>
</feature>
<reference evidence="2 3" key="1">
    <citation type="journal article" date="2021" name="Res Sq">
        <title>Streptomyces Pimoensis sp. nov., Isolated From the Taklimakan Desert in Xinjiang, China.</title>
        <authorList>
            <person name="Zhang P."/>
            <person name="Luo X."/>
            <person name="Luo X."/>
            <person name="Liu Z."/>
            <person name="Xia Z."/>
            <person name="Wan C."/>
            <person name="zhang L."/>
        </authorList>
    </citation>
    <scope>NUCLEOTIDE SEQUENCE [LARGE SCALE GENOMIC DNA]</scope>
    <source>
        <strain evidence="2 3">TRM75549</strain>
    </source>
</reference>
<name>A0ABV4J7G4_9ACTN</name>